<accession>A0A915D199</accession>
<dbReference type="WBParaSite" id="jg14394">
    <property type="protein sequence ID" value="jg14394"/>
    <property type="gene ID" value="jg14394"/>
</dbReference>
<reference evidence="2" key="1">
    <citation type="submission" date="2022-11" db="UniProtKB">
        <authorList>
            <consortium name="WormBaseParasite"/>
        </authorList>
    </citation>
    <scope>IDENTIFICATION</scope>
</reference>
<name>A0A915D199_9BILA</name>
<sequence>MIGKTNQFFTSNDKVNYLCLAKELTVFWPEIPNEKQTEMMMKALTEWMSEHSESPMALLVLNTAMGSLAAYNIPLGLKLLDSCVQIYFQRRLSYEWTEVSQWIEVPERCKEWLYTTPRSDSVVQPCFFVLNAHLMKEMSQLRSATEEYKLIKRLADYIQSIKPKYIISEPAFLLCVEKWLRMLIRQFSNGVSTSVANEEIDVLCRWLQRVHTEEKSVSFFSAIAKFGRKPAFPIK</sequence>
<protein>
    <submittedName>
        <fullName evidence="2">Uncharacterized protein</fullName>
    </submittedName>
</protein>
<dbReference type="AlphaFoldDB" id="A0A915D199"/>
<evidence type="ECO:0000313" key="1">
    <source>
        <dbReference type="Proteomes" id="UP000887574"/>
    </source>
</evidence>
<dbReference type="Proteomes" id="UP000887574">
    <property type="component" value="Unplaced"/>
</dbReference>
<keyword evidence="1" id="KW-1185">Reference proteome</keyword>
<organism evidence="1 2">
    <name type="scientific">Ditylenchus dipsaci</name>
    <dbReference type="NCBI Taxonomy" id="166011"/>
    <lineage>
        <taxon>Eukaryota</taxon>
        <taxon>Metazoa</taxon>
        <taxon>Ecdysozoa</taxon>
        <taxon>Nematoda</taxon>
        <taxon>Chromadorea</taxon>
        <taxon>Rhabditida</taxon>
        <taxon>Tylenchina</taxon>
        <taxon>Tylenchomorpha</taxon>
        <taxon>Sphaerularioidea</taxon>
        <taxon>Anguinidae</taxon>
        <taxon>Anguininae</taxon>
        <taxon>Ditylenchus</taxon>
    </lineage>
</organism>
<proteinExistence type="predicted"/>
<evidence type="ECO:0000313" key="2">
    <source>
        <dbReference type="WBParaSite" id="jg14394"/>
    </source>
</evidence>